<dbReference type="Proteomes" id="UP000561045">
    <property type="component" value="Unassembled WGS sequence"/>
</dbReference>
<keyword evidence="2" id="KW-1185">Reference proteome</keyword>
<dbReference type="RefSeq" id="WP_221229656.1">
    <property type="nucleotide sequence ID" value="NZ_BAABLE010000022.1"/>
</dbReference>
<sequence>MLRICVPFAGAPVPVTSTLCFIMNLITHIHSRLKAFGVDCAVVGNEVHVQGEHRPTKIRLEEGWEDAYKQYKQARSITFDLENLTLVHNNSVEVRLVKLSSGALALDQYALSDLKGNAVTIGGASIIFALAFFDSPDYEVYFKARVLKRLTNLSFRRVPQIMWMPTTATYTAKGRRTPPNLREISVTTIKNCLFKIAVEQHDCFAIWKPSSKRLNTAHLDETSEDHSIPRATYDENVVSFYKVAKASPFPSQSFLAYYHVLEYYFLRVSEDLLHHHLTAMLNDPKFRTGHDSLDKLISTVRGQDARSDETEMLRNVLYRFVQETELIEFIAQLEEKCGEKLYTKKRKVFGEHIEVSLRDGHALSNAATALKHVRNAIVHSSDRYKREECHIPLSDSENTIEEFIPLVRFFAEKVIYGTAS</sequence>
<evidence type="ECO:0000313" key="1">
    <source>
        <dbReference type="EMBL" id="MBB4014958.1"/>
    </source>
</evidence>
<dbReference type="AlphaFoldDB" id="A0A840BTX4"/>
<gene>
    <name evidence="1" type="ORF">GGR36_004326</name>
</gene>
<reference evidence="1 2" key="1">
    <citation type="submission" date="2020-08" db="EMBL/GenBank/DDBJ databases">
        <title>Genomic Encyclopedia of Type Strains, Phase IV (KMG-IV): sequencing the most valuable type-strain genomes for metagenomic binning, comparative biology and taxonomic classification.</title>
        <authorList>
            <person name="Goeker M."/>
        </authorList>
    </citation>
    <scope>NUCLEOTIDE SEQUENCE [LARGE SCALE GENOMIC DNA]</scope>
    <source>
        <strain evidence="1 2">DSM 106739</strain>
    </source>
</reference>
<organism evidence="1 2">
    <name type="scientific">Niveibacterium umoris</name>
    <dbReference type="NCBI Taxonomy" id="1193620"/>
    <lineage>
        <taxon>Bacteria</taxon>
        <taxon>Pseudomonadati</taxon>
        <taxon>Pseudomonadota</taxon>
        <taxon>Betaproteobacteria</taxon>
        <taxon>Rhodocyclales</taxon>
        <taxon>Rhodocyclaceae</taxon>
        <taxon>Niveibacterium</taxon>
    </lineage>
</organism>
<protein>
    <submittedName>
        <fullName evidence="1">Uncharacterized protein</fullName>
    </submittedName>
</protein>
<dbReference type="EMBL" id="JACIET010000008">
    <property type="protein sequence ID" value="MBB4014958.1"/>
    <property type="molecule type" value="Genomic_DNA"/>
</dbReference>
<name>A0A840BTX4_9RHOO</name>
<accession>A0A840BTX4</accession>
<comment type="caution">
    <text evidence="1">The sequence shown here is derived from an EMBL/GenBank/DDBJ whole genome shotgun (WGS) entry which is preliminary data.</text>
</comment>
<evidence type="ECO:0000313" key="2">
    <source>
        <dbReference type="Proteomes" id="UP000561045"/>
    </source>
</evidence>
<proteinExistence type="predicted"/>